<organism evidence="2 3">
    <name type="scientific">Paramecium pentaurelia</name>
    <dbReference type="NCBI Taxonomy" id="43138"/>
    <lineage>
        <taxon>Eukaryota</taxon>
        <taxon>Sar</taxon>
        <taxon>Alveolata</taxon>
        <taxon>Ciliophora</taxon>
        <taxon>Intramacronucleata</taxon>
        <taxon>Oligohymenophorea</taxon>
        <taxon>Peniculida</taxon>
        <taxon>Parameciidae</taxon>
        <taxon>Paramecium</taxon>
    </lineage>
</organism>
<protein>
    <submittedName>
        <fullName evidence="2">Uncharacterized protein</fullName>
    </submittedName>
</protein>
<name>A0A8S1UKH1_9CILI</name>
<reference evidence="2" key="1">
    <citation type="submission" date="2021-01" db="EMBL/GenBank/DDBJ databases">
        <authorList>
            <consortium name="Genoscope - CEA"/>
            <person name="William W."/>
        </authorList>
    </citation>
    <scope>NUCLEOTIDE SEQUENCE</scope>
</reference>
<evidence type="ECO:0000256" key="1">
    <source>
        <dbReference type="SAM" id="Coils"/>
    </source>
</evidence>
<keyword evidence="1" id="KW-0175">Coiled coil</keyword>
<comment type="caution">
    <text evidence="2">The sequence shown here is derived from an EMBL/GenBank/DDBJ whole genome shotgun (WGS) entry which is preliminary data.</text>
</comment>
<feature type="coiled-coil region" evidence="1">
    <location>
        <begin position="264"/>
        <end position="333"/>
    </location>
</feature>
<evidence type="ECO:0000313" key="3">
    <source>
        <dbReference type="Proteomes" id="UP000689195"/>
    </source>
</evidence>
<dbReference type="Proteomes" id="UP000689195">
    <property type="component" value="Unassembled WGS sequence"/>
</dbReference>
<keyword evidence="3" id="KW-1185">Reference proteome</keyword>
<gene>
    <name evidence="2" type="ORF">PPENT_87.1.T0400308</name>
</gene>
<feature type="coiled-coil region" evidence="1">
    <location>
        <begin position="71"/>
        <end position="112"/>
    </location>
</feature>
<feature type="coiled-coil region" evidence="1">
    <location>
        <begin position="359"/>
        <end position="678"/>
    </location>
</feature>
<evidence type="ECO:0000313" key="2">
    <source>
        <dbReference type="EMBL" id="CAD8164272.1"/>
    </source>
</evidence>
<dbReference type="OrthoDB" id="309245at2759"/>
<sequence>MRPQSPKFFQTQTIATTRVVNSPPRDKRPDSCGRLAKVTTYQSRPKATVTTTTYRPVIETRTVKLCTEKKCQGHETLIDQLTQENNKLNQRVNELQNELDLQVEKYDSEQQVWVNTSMEIESMRKLLEETQKNHKQEVTYLNSELNTFKSQFQYQDDQIRFLTTQLKQQEVLENKIALLSSEIERLQYVIEDKNEGISQLKFRVQDYEKQLQIGQNVIEERNHQILELQQKSNNYEQELLFSNNIIHELKFEITQKDSQTQQMLAQKDSLMQTFRENLELLEKKLDQSQQNEQQYMDKLDIIEKERDNLNNKINQLEIELNGQREQNLQLNQQIIINDQTNQVLQSQLIQQTEHHQNLLSNKNNEHELTKQEREVLENQFQQIKQELENKTKEIDDLQENNKDLISQLKEKINELDQISEELQITKTKLNNSDEQIKNQQLKLIQNEDINIELKDELNLKSESLLQLEKQLESQIEINKSLQNLICDLQQQNTQFEDKSNLLENEIKQYKVQVEEQKKYIDEQIREIENQKFQLNEQINQLNKEKDHLLLQNKDLESFIVNYKQISSEQINKLEQQHENHIFNEDNLKEEKLLLIQQILLKCFELERLKIQNNQLQEQCNSQNEQLSQLQNSKQQYDEDFQKFKESTLQNSQNQDIKIKQLQQQIDENIKQIDSLKNDLKYQLSLEEELNKKNHFQQDQISHLQGVEQQLKYLNEQTNLQAKNLQRELENKIESESSLRFKLEKLLEELRIKQMQLVELDSQMRQIEQNNNIDFSNLEERISYLQNEVETWKHKFSILNKDYHRVQEDLMMLQAEFDAYKKRGQDLKNIKESTYFEVRKSSLYKENIDIKGSQTSIGRLLKENK</sequence>
<dbReference type="AlphaFoldDB" id="A0A8S1UKH1"/>
<feature type="coiled-coil region" evidence="1">
    <location>
        <begin position="190"/>
        <end position="238"/>
    </location>
</feature>
<feature type="coiled-coil region" evidence="1">
    <location>
        <begin position="707"/>
        <end position="822"/>
    </location>
</feature>
<dbReference type="EMBL" id="CAJJDO010000040">
    <property type="protein sequence ID" value="CAD8164272.1"/>
    <property type="molecule type" value="Genomic_DNA"/>
</dbReference>
<proteinExistence type="predicted"/>
<accession>A0A8S1UKH1</accession>